<gene>
    <name evidence="5" type="ORF">ACFSDB_16225</name>
</gene>
<evidence type="ECO:0000256" key="2">
    <source>
        <dbReference type="ARBA" id="ARBA00023008"/>
    </source>
</evidence>
<comment type="caution">
    <text evidence="5">The sequence shown here is derived from an EMBL/GenBank/DDBJ whole genome shotgun (WGS) entry which is preliminary data.</text>
</comment>
<dbReference type="CDD" id="cd02968">
    <property type="entry name" value="SCO"/>
    <property type="match status" value="1"/>
</dbReference>
<dbReference type="Gene3D" id="3.40.30.10">
    <property type="entry name" value="Glutaredoxin"/>
    <property type="match status" value="1"/>
</dbReference>
<name>A0ABW4QLH9_9BACL</name>
<dbReference type="PROSITE" id="PS51257">
    <property type="entry name" value="PROKAR_LIPOPROTEIN"/>
    <property type="match status" value="1"/>
</dbReference>
<dbReference type="PANTHER" id="PTHR12151:SF25">
    <property type="entry name" value="LINALOOL DEHYDRATASE_ISOMERASE DOMAIN-CONTAINING PROTEIN"/>
    <property type="match status" value="1"/>
</dbReference>
<evidence type="ECO:0000256" key="1">
    <source>
        <dbReference type="ARBA" id="ARBA00010996"/>
    </source>
</evidence>
<dbReference type="Pfam" id="PF02630">
    <property type="entry name" value="SCO1-SenC"/>
    <property type="match status" value="1"/>
</dbReference>
<keyword evidence="2" id="KW-0186">Copper</keyword>
<feature type="signal peptide" evidence="3">
    <location>
        <begin position="1"/>
        <end position="23"/>
    </location>
</feature>
<dbReference type="PROSITE" id="PS51352">
    <property type="entry name" value="THIOREDOXIN_2"/>
    <property type="match status" value="1"/>
</dbReference>
<feature type="chain" id="PRO_5047226942" evidence="3">
    <location>
        <begin position="24"/>
        <end position="192"/>
    </location>
</feature>
<feature type="domain" description="Thioredoxin" evidence="4">
    <location>
        <begin position="26"/>
        <end position="190"/>
    </location>
</feature>
<dbReference type="PANTHER" id="PTHR12151">
    <property type="entry name" value="ELECTRON TRANSPORT PROTIN SCO1/SENC FAMILY MEMBER"/>
    <property type="match status" value="1"/>
</dbReference>
<organism evidence="5 6">
    <name type="scientific">Planococcus chinensis</name>
    <dbReference type="NCBI Taxonomy" id="272917"/>
    <lineage>
        <taxon>Bacteria</taxon>
        <taxon>Bacillati</taxon>
        <taxon>Bacillota</taxon>
        <taxon>Bacilli</taxon>
        <taxon>Bacillales</taxon>
        <taxon>Caryophanaceae</taxon>
        <taxon>Planococcus</taxon>
    </lineage>
</organism>
<reference evidence="6" key="1">
    <citation type="journal article" date="2019" name="Int. J. Syst. Evol. Microbiol.">
        <title>The Global Catalogue of Microorganisms (GCM) 10K type strain sequencing project: providing services to taxonomists for standard genome sequencing and annotation.</title>
        <authorList>
            <consortium name="The Broad Institute Genomics Platform"/>
            <consortium name="The Broad Institute Genome Sequencing Center for Infectious Disease"/>
            <person name="Wu L."/>
            <person name="Ma J."/>
        </authorList>
    </citation>
    <scope>NUCLEOTIDE SEQUENCE [LARGE SCALE GENOMIC DNA]</scope>
    <source>
        <strain evidence="6">CGMCC 1.15475</strain>
    </source>
</reference>
<dbReference type="SUPFAM" id="SSF52833">
    <property type="entry name" value="Thioredoxin-like"/>
    <property type="match status" value="1"/>
</dbReference>
<accession>A0ABW4QLH9</accession>
<dbReference type="RefSeq" id="WP_204892775.1">
    <property type="nucleotide sequence ID" value="NZ_JBHUFW010000012.1"/>
</dbReference>
<comment type="similarity">
    <text evidence="1">Belongs to the SCO1/2 family.</text>
</comment>
<dbReference type="InterPro" id="IPR003782">
    <property type="entry name" value="SCO1/SenC"/>
</dbReference>
<evidence type="ECO:0000256" key="3">
    <source>
        <dbReference type="SAM" id="SignalP"/>
    </source>
</evidence>
<dbReference type="EMBL" id="JBHUFW010000012">
    <property type="protein sequence ID" value="MFD1864450.1"/>
    <property type="molecule type" value="Genomic_DNA"/>
</dbReference>
<evidence type="ECO:0000259" key="4">
    <source>
        <dbReference type="PROSITE" id="PS51352"/>
    </source>
</evidence>
<dbReference type="Proteomes" id="UP001597273">
    <property type="component" value="Unassembled WGS sequence"/>
</dbReference>
<dbReference type="InterPro" id="IPR013766">
    <property type="entry name" value="Thioredoxin_domain"/>
</dbReference>
<dbReference type="InterPro" id="IPR036249">
    <property type="entry name" value="Thioredoxin-like_sf"/>
</dbReference>
<proteinExistence type="inferred from homology"/>
<keyword evidence="6" id="KW-1185">Reference proteome</keyword>
<protein>
    <submittedName>
        <fullName evidence="5">SCO family protein</fullName>
    </submittedName>
</protein>
<sequence>MRKTFRILPLAILALLLSGCNSGIEDPLNWEIEDFTFTNQDNEEVGLADLKGEVWLADFVFTNCTTVCLTMTPNMVDLQKQFKDEGMDVRIVSFSVDPTVDKPEVLKSYAENYGADLASWDLLTGYAPEFLDRFAMDNFRTVARKPEDSDQVLHGTGFYLVDKNGVIMKTYDGVNPPVEDIISDAKILLAEE</sequence>
<evidence type="ECO:0000313" key="5">
    <source>
        <dbReference type="EMBL" id="MFD1864450.1"/>
    </source>
</evidence>
<keyword evidence="3" id="KW-0732">Signal</keyword>
<evidence type="ECO:0000313" key="6">
    <source>
        <dbReference type="Proteomes" id="UP001597273"/>
    </source>
</evidence>